<keyword evidence="1" id="KW-0378">Hydrolase</keyword>
<feature type="zinc finger region" description="dksA C4-type" evidence="2">
    <location>
        <begin position="53"/>
        <end position="77"/>
    </location>
</feature>
<dbReference type="InterPro" id="IPR036457">
    <property type="entry name" value="PPM-type-like_dom_sf"/>
</dbReference>
<evidence type="ECO:0000256" key="2">
    <source>
        <dbReference type="PROSITE-ProRule" id="PRU00510"/>
    </source>
</evidence>
<evidence type="ECO:0000313" key="5">
    <source>
        <dbReference type="Proteomes" id="UP001242010"/>
    </source>
</evidence>
<organism evidence="4 5">
    <name type="scientific">Geothrix oryzae</name>
    <dbReference type="NCBI Taxonomy" id="2927975"/>
    <lineage>
        <taxon>Bacteria</taxon>
        <taxon>Pseudomonadati</taxon>
        <taxon>Acidobacteriota</taxon>
        <taxon>Holophagae</taxon>
        <taxon>Holophagales</taxon>
        <taxon>Holophagaceae</taxon>
        <taxon>Geothrix</taxon>
    </lineage>
</organism>
<dbReference type="EMBL" id="AP027079">
    <property type="protein sequence ID" value="BDU70209.1"/>
    <property type="molecule type" value="Genomic_DNA"/>
</dbReference>
<reference evidence="5" key="1">
    <citation type="journal article" date="2023" name="Int. J. Syst. Evol. Microbiol.">
        <title>Mesoterricola silvestris gen. nov., sp. nov., Mesoterricola sediminis sp. nov., Geothrix oryzae sp. nov., Geothrix edaphica sp. nov., Geothrix rubra sp. nov., and Geothrix limicola sp. nov., six novel members of Acidobacteriota isolated from soils.</title>
        <authorList>
            <person name="Itoh H."/>
            <person name="Sugisawa Y."/>
            <person name="Mise K."/>
            <person name="Xu Z."/>
            <person name="Kuniyasu M."/>
            <person name="Ushijima N."/>
            <person name="Kawano K."/>
            <person name="Kobayashi E."/>
            <person name="Shiratori Y."/>
            <person name="Masuda Y."/>
            <person name="Senoo K."/>
        </authorList>
    </citation>
    <scope>NUCLEOTIDE SEQUENCE [LARGE SCALE GENOMIC DNA]</scope>
    <source>
        <strain evidence="5">Red222</strain>
    </source>
</reference>
<dbReference type="PROSITE" id="PS51128">
    <property type="entry name" value="ZF_DKSA_2"/>
    <property type="match status" value="1"/>
</dbReference>
<evidence type="ECO:0000256" key="1">
    <source>
        <dbReference type="ARBA" id="ARBA00022801"/>
    </source>
</evidence>
<dbReference type="Pfam" id="PF07228">
    <property type="entry name" value="SpoIIE"/>
    <property type="match status" value="1"/>
</dbReference>
<dbReference type="SUPFAM" id="SSF81606">
    <property type="entry name" value="PP2C-like"/>
    <property type="match status" value="1"/>
</dbReference>
<dbReference type="InterPro" id="IPR052016">
    <property type="entry name" value="Bact_Sigma-Reg"/>
</dbReference>
<dbReference type="RefSeq" id="WP_286353927.1">
    <property type="nucleotide sequence ID" value="NZ_AP027079.1"/>
</dbReference>
<dbReference type="SMART" id="SM00331">
    <property type="entry name" value="PP2C_SIG"/>
    <property type="match status" value="1"/>
</dbReference>
<dbReference type="PANTHER" id="PTHR43156">
    <property type="entry name" value="STAGE II SPORULATION PROTEIN E-RELATED"/>
    <property type="match status" value="1"/>
</dbReference>
<dbReference type="InterPro" id="IPR001932">
    <property type="entry name" value="PPM-type_phosphatase-like_dom"/>
</dbReference>
<dbReference type="Gene3D" id="3.60.40.10">
    <property type="entry name" value="PPM-type phosphatase domain"/>
    <property type="match status" value="1"/>
</dbReference>
<dbReference type="Proteomes" id="UP001242010">
    <property type="component" value="Chromosome"/>
</dbReference>
<dbReference type="PANTHER" id="PTHR43156:SF2">
    <property type="entry name" value="STAGE II SPORULATION PROTEIN E"/>
    <property type="match status" value="1"/>
</dbReference>
<sequence>MTPLETRTLERLIARRDHLADLTSSRREGQWVDLMRRVDAAIGAIEIGTWGTCAVCHDPMNADRMAQDPLLTVCLECLSEAERRGLERDLQSAGKVQRSLLPPPHLVQNGWEVAYHWEPRGVVSGDHVDLIPAASPGEPLHLLLGDVSGKGVAASLLQAHLHALFRALVPTGQPLPDLFGRANELFADATSSVSYATLVALRLASEGRFSIANAGHPRPLLADGRGVRPIEGGGLPLGLFCDSVYAERELTLRPGQTLLLYTDGWTEGSRDDREFGIGRAAAALRRSAGLPFPDLLAACRADLERYLAGTPCGDDLTLVALRRQAA</sequence>
<name>A0ABN6UYS1_9BACT</name>
<evidence type="ECO:0000313" key="4">
    <source>
        <dbReference type="EMBL" id="BDU70209.1"/>
    </source>
</evidence>
<proteinExistence type="predicted"/>
<feature type="domain" description="PPM-type phosphatase" evidence="3">
    <location>
        <begin position="108"/>
        <end position="323"/>
    </location>
</feature>
<accession>A0ABN6UYS1</accession>
<gene>
    <name evidence="4" type="ORF">GETHOR_23100</name>
</gene>
<protein>
    <recommendedName>
        <fullName evidence="3">PPM-type phosphatase domain-containing protein</fullName>
    </recommendedName>
</protein>
<keyword evidence="5" id="KW-1185">Reference proteome</keyword>
<evidence type="ECO:0000259" key="3">
    <source>
        <dbReference type="SMART" id="SM00331"/>
    </source>
</evidence>
<dbReference type="Gene3D" id="1.20.120.910">
    <property type="entry name" value="DksA, coiled-coil domain"/>
    <property type="match status" value="1"/>
</dbReference>